<comment type="caution">
    <text evidence="2">The sequence shown here is derived from an EMBL/GenBank/DDBJ whole genome shotgun (WGS) entry which is preliminary data.</text>
</comment>
<gene>
    <name evidence="2" type="ORF">MGAL_10B017424</name>
</gene>
<evidence type="ECO:0000313" key="2">
    <source>
        <dbReference type="EMBL" id="VDI53113.1"/>
    </source>
</evidence>
<dbReference type="AlphaFoldDB" id="A0A8B6FQP3"/>
<dbReference type="Proteomes" id="UP000596742">
    <property type="component" value="Unassembled WGS sequence"/>
</dbReference>
<evidence type="ECO:0000256" key="1">
    <source>
        <dbReference type="SAM" id="MobiDB-lite"/>
    </source>
</evidence>
<dbReference type="OrthoDB" id="10487239at2759"/>
<feature type="compositionally biased region" description="Polar residues" evidence="1">
    <location>
        <begin position="45"/>
        <end position="54"/>
    </location>
</feature>
<accession>A0A8B6FQP3</accession>
<name>A0A8B6FQP3_MYTGA</name>
<evidence type="ECO:0000313" key="3">
    <source>
        <dbReference type="Proteomes" id="UP000596742"/>
    </source>
</evidence>
<sequence>MLSFFSEWHESRSDSTNIDVVIDEFGLDDKGATPGALGPAKGYSQMPTANSAKKSSSELNNSTPSSAAALYSYSIVYIKKRKSQLTYIVHKDGKSQKVTKLFKRESPGISTDTDKRGETTANNDLIIDGVQLQVQEDNARSWSAN</sequence>
<feature type="region of interest" description="Disordered" evidence="1">
    <location>
        <begin position="33"/>
        <end position="64"/>
    </location>
</feature>
<keyword evidence="3" id="KW-1185">Reference proteome</keyword>
<dbReference type="EMBL" id="UYJE01007261">
    <property type="protein sequence ID" value="VDI53113.1"/>
    <property type="molecule type" value="Genomic_DNA"/>
</dbReference>
<proteinExistence type="predicted"/>
<organism evidence="2 3">
    <name type="scientific">Mytilus galloprovincialis</name>
    <name type="common">Mediterranean mussel</name>
    <dbReference type="NCBI Taxonomy" id="29158"/>
    <lineage>
        <taxon>Eukaryota</taxon>
        <taxon>Metazoa</taxon>
        <taxon>Spiralia</taxon>
        <taxon>Lophotrochozoa</taxon>
        <taxon>Mollusca</taxon>
        <taxon>Bivalvia</taxon>
        <taxon>Autobranchia</taxon>
        <taxon>Pteriomorphia</taxon>
        <taxon>Mytilida</taxon>
        <taxon>Mytiloidea</taxon>
        <taxon>Mytilidae</taxon>
        <taxon>Mytilinae</taxon>
        <taxon>Mytilus</taxon>
    </lineage>
</organism>
<protein>
    <submittedName>
        <fullName evidence="2">Uncharacterized protein</fullName>
    </submittedName>
</protein>
<reference evidence="2" key="1">
    <citation type="submission" date="2018-11" db="EMBL/GenBank/DDBJ databases">
        <authorList>
            <person name="Alioto T."/>
            <person name="Alioto T."/>
        </authorList>
    </citation>
    <scope>NUCLEOTIDE SEQUENCE</scope>
</reference>